<organism evidence="1 2">
    <name type="scientific">Flavobacterium cerinum</name>
    <dbReference type="NCBI Taxonomy" id="2502784"/>
    <lineage>
        <taxon>Bacteria</taxon>
        <taxon>Pseudomonadati</taxon>
        <taxon>Bacteroidota</taxon>
        <taxon>Flavobacteriia</taxon>
        <taxon>Flavobacteriales</taxon>
        <taxon>Flavobacteriaceae</taxon>
        <taxon>Flavobacterium</taxon>
    </lineage>
</organism>
<evidence type="ECO:0008006" key="3">
    <source>
        <dbReference type="Google" id="ProtNLM"/>
    </source>
</evidence>
<protein>
    <recommendedName>
        <fullName evidence="3">Curli production assembly/transport component CsgE</fullName>
    </recommendedName>
</protein>
<name>A0ABY5ISD8_9FLAO</name>
<evidence type="ECO:0000313" key="2">
    <source>
        <dbReference type="Proteomes" id="UP001059844"/>
    </source>
</evidence>
<dbReference type="EMBL" id="CP101751">
    <property type="protein sequence ID" value="UUC45185.1"/>
    <property type="molecule type" value="Genomic_DNA"/>
</dbReference>
<dbReference type="Proteomes" id="UP001059844">
    <property type="component" value="Chromosome"/>
</dbReference>
<gene>
    <name evidence="1" type="ORF">NOX80_16360</name>
</gene>
<reference evidence="1" key="1">
    <citation type="submission" date="2022-07" db="EMBL/GenBank/DDBJ databases">
        <title>Isolation, identification, and degradation of a PFOSA degrading strain from sewage treatment plant.</title>
        <authorList>
            <person name="Zhang L."/>
            <person name="Huo Y."/>
        </authorList>
    </citation>
    <scope>NUCLEOTIDE SEQUENCE</scope>
    <source>
        <strain evidence="1">C1</strain>
    </source>
</reference>
<proteinExistence type="predicted"/>
<keyword evidence="2" id="KW-1185">Reference proteome</keyword>
<evidence type="ECO:0000313" key="1">
    <source>
        <dbReference type="EMBL" id="UUC45185.1"/>
    </source>
</evidence>
<accession>A0ABY5ISD8</accession>
<dbReference type="RefSeq" id="WP_256550876.1">
    <property type="nucleotide sequence ID" value="NZ_CP101751.1"/>
</dbReference>
<sequence length="137" mass="15740">MNKFAFIIVTEYMTKNFSPNINRTLFKEHLLKIQDNEGNNTLVVTTLSKRLESASQLSFFDQFTEICNDYNIAFRFSQSDTSYKISILVNGSESQTFTYQDIEKDITVLLANALYEELAIQILNKVFIQNVENGIGD</sequence>